<evidence type="ECO:0000313" key="1">
    <source>
        <dbReference type="EMBL" id="CAL8071169.1"/>
    </source>
</evidence>
<reference evidence="1 2" key="1">
    <citation type="submission" date="2024-08" db="EMBL/GenBank/DDBJ databases">
        <authorList>
            <person name="Cucini C."/>
            <person name="Frati F."/>
        </authorList>
    </citation>
    <scope>NUCLEOTIDE SEQUENCE [LARGE SCALE GENOMIC DNA]</scope>
</reference>
<evidence type="ECO:0000313" key="2">
    <source>
        <dbReference type="Proteomes" id="UP001642540"/>
    </source>
</evidence>
<protein>
    <submittedName>
        <fullName evidence="1">Uncharacterized protein</fullName>
    </submittedName>
</protein>
<dbReference type="Proteomes" id="UP001642540">
    <property type="component" value="Unassembled WGS sequence"/>
</dbReference>
<organism evidence="1 2">
    <name type="scientific">Orchesella dallaii</name>
    <dbReference type="NCBI Taxonomy" id="48710"/>
    <lineage>
        <taxon>Eukaryota</taxon>
        <taxon>Metazoa</taxon>
        <taxon>Ecdysozoa</taxon>
        <taxon>Arthropoda</taxon>
        <taxon>Hexapoda</taxon>
        <taxon>Collembola</taxon>
        <taxon>Entomobryomorpha</taxon>
        <taxon>Entomobryoidea</taxon>
        <taxon>Orchesellidae</taxon>
        <taxon>Orchesellinae</taxon>
        <taxon>Orchesella</taxon>
    </lineage>
</organism>
<proteinExistence type="predicted"/>
<dbReference type="EMBL" id="CAXLJM020000004">
    <property type="protein sequence ID" value="CAL8071169.1"/>
    <property type="molecule type" value="Genomic_DNA"/>
</dbReference>
<name>A0ABP1PRB2_9HEXA</name>
<sequence>MGFSKMAHNENYIGNYSPSSFRFFHQDSPLNVDLRSQLNLPSVHEAHEWLQVFPISTDCGVNLQTPILEFDPDDIILQYDPTQDDQSQLRQENFMFNFKITS</sequence>
<gene>
    <name evidence="1" type="ORF">ODALV1_LOCUS1593</name>
</gene>
<accession>A0ABP1PRB2</accession>
<keyword evidence="2" id="KW-1185">Reference proteome</keyword>
<comment type="caution">
    <text evidence="1">The sequence shown here is derived from an EMBL/GenBank/DDBJ whole genome shotgun (WGS) entry which is preliminary data.</text>
</comment>